<evidence type="ECO:0000313" key="3">
    <source>
        <dbReference type="EMBL" id="OCX13082.1"/>
    </source>
</evidence>
<dbReference type="OrthoDB" id="793407at2"/>
<proteinExistence type="inferred from homology"/>
<sequence length="159" mass="17312">MTATISPSPVRRSVTVKASPARAFEVFTSGFSSWWPKTHSIGTVPLKTATIEPRAGGRWYETGEDGSECPWGDVIAWEPPQRIVLAWRIGTDWKFDPDLLTEVEVRFVPLASGGTRVDLEHRLLENMGPKAEETAVMLDSEGGWGGILLGFGAVLDATA</sequence>
<dbReference type="InterPro" id="IPR013538">
    <property type="entry name" value="ASHA1/2-like_C"/>
</dbReference>
<dbReference type="InterPro" id="IPR023393">
    <property type="entry name" value="START-like_dom_sf"/>
</dbReference>
<dbReference type="Pfam" id="PF08327">
    <property type="entry name" value="AHSA1"/>
    <property type="match status" value="1"/>
</dbReference>
<dbReference type="Gene3D" id="3.30.530.20">
    <property type="match status" value="1"/>
</dbReference>
<dbReference type="STRING" id="1566387.QV13_26465"/>
<evidence type="ECO:0000313" key="4">
    <source>
        <dbReference type="Proteomes" id="UP000094412"/>
    </source>
</evidence>
<protein>
    <submittedName>
        <fullName evidence="3">ATPase</fullName>
    </submittedName>
</protein>
<name>A0A1C2DE85_9HYPH</name>
<dbReference type="Proteomes" id="UP000094412">
    <property type="component" value="Unassembled WGS sequence"/>
</dbReference>
<feature type="domain" description="Activator of Hsp90 ATPase homologue 1/2-like C-terminal" evidence="2">
    <location>
        <begin position="17"/>
        <end position="151"/>
    </location>
</feature>
<organism evidence="3 4">
    <name type="scientific">Mesorhizobium hungaricum</name>
    <dbReference type="NCBI Taxonomy" id="1566387"/>
    <lineage>
        <taxon>Bacteria</taxon>
        <taxon>Pseudomonadati</taxon>
        <taxon>Pseudomonadota</taxon>
        <taxon>Alphaproteobacteria</taxon>
        <taxon>Hyphomicrobiales</taxon>
        <taxon>Phyllobacteriaceae</taxon>
        <taxon>Mesorhizobium</taxon>
    </lineage>
</organism>
<evidence type="ECO:0000256" key="1">
    <source>
        <dbReference type="ARBA" id="ARBA00006817"/>
    </source>
</evidence>
<dbReference type="CDD" id="cd08891">
    <property type="entry name" value="SRPBCC_CalC"/>
    <property type="match status" value="1"/>
</dbReference>
<keyword evidence="4" id="KW-1185">Reference proteome</keyword>
<comment type="similarity">
    <text evidence="1">Belongs to the AHA1 family.</text>
</comment>
<comment type="caution">
    <text evidence="3">The sequence shown here is derived from an EMBL/GenBank/DDBJ whole genome shotgun (WGS) entry which is preliminary data.</text>
</comment>
<accession>A0A1C2DE85</accession>
<reference evidence="3 4" key="1">
    <citation type="submission" date="2016-08" db="EMBL/GenBank/DDBJ databases">
        <title>Whole genome sequence of Mesorhizobium sp. strain UASWS1009 isolated from industrial sewage.</title>
        <authorList>
            <person name="Crovadore J."/>
            <person name="Calmin G."/>
            <person name="Chablais R."/>
            <person name="Cochard B."/>
            <person name="Lefort F."/>
        </authorList>
    </citation>
    <scope>NUCLEOTIDE SEQUENCE [LARGE SCALE GENOMIC DNA]</scope>
    <source>
        <strain evidence="3 4">UASWS1009</strain>
    </source>
</reference>
<dbReference type="AlphaFoldDB" id="A0A1C2DE85"/>
<dbReference type="SUPFAM" id="SSF55961">
    <property type="entry name" value="Bet v1-like"/>
    <property type="match status" value="1"/>
</dbReference>
<evidence type="ECO:0000259" key="2">
    <source>
        <dbReference type="Pfam" id="PF08327"/>
    </source>
</evidence>
<dbReference type="EMBL" id="MDEO01000036">
    <property type="protein sequence ID" value="OCX13082.1"/>
    <property type="molecule type" value="Genomic_DNA"/>
</dbReference>
<gene>
    <name evidence="3" type="ORF">QV13_26465</name>
</gene>
<dbReference type="RefSeq" id="WP_024923299.1">
    <property type="nucleotide sequence ID" value="NZ_MDEO01000036.1"/>
</dbReference>